<comment type="similarity">
    <text evidence="1">Belongs to the sigma-70 factor family. ECF subfamily.</text>
</comment>
<dbReference type="Pfam" id="PF04542">
    <property type="entry name" value="Sigma70_r2"/>
    <property type="match status" value="1"/>
</dbReference>
<keyword evidence="4" id="KW-0804">Transcription</keyword>
<evidence type="ECO:0000256" key="2">
    <source>
        <dbReference type="ARBA" id="ARBA00023015"/>
    </source>
</evidence>
<dbReference type="Gene3D" id="1.10.10.10">
    <property type="entry name" value="Winged helix-like DNA-binding domain superfamily/Winged helix DNA-binding domain"/>
    <property type="match status" value="1"/>
</dbReference>
<evidence type="ECO:0000256" key="4">
    <source>
        <dbReference type="ARBA" id="ARBA00023163"/>
    </source>
</evidence>
<keyword evidence="3" id="KW-0731">Sigma factor</keyword>
<reference evidence="7 8" key="1">
    <citation type="submission" date="2016-09" db="EMBL/GenBank/DDBJ databases">
        <title>Phylogenomics of Achromobacter.</title>
        <authorList>
            <person name="Jeukens J."/>
            <person name="Freschi L."/>
            <person name="Vincent A.T."/>
            <person name="Emond-Rheault J.-G."/>
            <person name="Kukavica-Ibrulj I."/>
            <person name="Charette S.J."/>
            <person name="Levesque R.C."/>
        </authorList>
    </citation>
    <scope>NUCLEOTIDE SEQUENCE [LARGE SCALE GENOMIC DNA]</scope>
    <source>
        <strain evidence="7 8">AUS488</strain>
    </source>
</reference>
<protein>
    <submittedName>
        <fullName evidence="7">RNA polymerase subunit sigma</fullName>
    </submittedName>
</protein>
<dbReference type="SUPFAM" id="SSF88659">
    <property type="entry name" value="Sigma3 and sigma4 domains of RNA polymerase sigma factors"/>
    <property type="match status" value="1"/>
</dbReference>
<gene>
    <name evidence="7" type="ORF">BIZ92_11260</name>
</gene>
<accession>A0A1R1JQB4</accession>
<dbReference type="InterPro" id="IPR007627">
    <property type="entry name" value="RNA_pol_sigma70_r2"/>
</dbReference>
<dbReference type="GO" id="GO:0003677">
    <property type="term" value="F:DNA binding"/>
    <property type="evidence" value="ECO:0007669"/>
    <property type="project" value="InterPro"/>
</dbReference>
<dbReference type="InterPro" id="IPR013325">
    <property type="entry name" value="RNA_pol_sigma_r2"/>
</dbReference>
<evidence type="ECO:0000256" key="1">
    <source>
        <dbReference type="ARBA" id="ARBA00010641"/>
    </source>
</evidence>
<dbReference type="NCBIfam" id="TIGR02937">
    <property type="entry name" value="sigma70-ECF"/>
    <property type="match status" value="1"/>
</dbReference>
<dbReference type="GO" id="GO:0016987">
    <property type="term" value="F:sigma factor activity"/>
    <property type="evidence" value="ECO:0007669"/>
    <property type="project" value="UniProtKB-KW"/>
</dbReference>
<evidence type="ECO:0000259" key="6">
    <source>
        <dbReference type="Pfam" id="PF08281"/>
    </source>
</evidence>
<dbReference type="PANTHER" id="PTHR43133:SF63">
    <property type="entry name" value="RNA POLYMERASE SIGMA FACTOR FECI-RELATED"/>
    <property type="match status" value="1"/>
</dbReference>
<dbReference type="InterPro" id="IPR013249">
    <property type="entry name" value="RNA_pol_sigma70_r4_t2"/>
</dbReference>
<dbReference type="Gene3D" id="1.10.1740.10">
    <property type="match status" value="1"/>
</dbReference>
<sequence length="166" mass="19166">MTQSSPHASFEDLYAQHQSWLRDWLRRKTGCPYDAADLTHDTYMKVLLRNEDARDLREPRAYLVTIAHGLLVNLFRRRDIERAYLACLAAREETSWPSPERRALALEALVRIDRLLDGLPPKARRAFLLLQLEGLKHGEIAERLQVSVSSVRQYLALAMRHCLASC</sequence>
<dbReference type="CDD" id="cd06171">
    <property type="entry name" value="Sigma70_r4"/>
    <property type="match status" value="1"/>
</dbReference>
<dbReference type="NCBIfam" id="NF009180">
    <property type="entry name" value="PRK12528.1"/>
    <property type="match status" value="1"/>
</dbReference>
<dbReference type="EMBL" id="MJMN01000024">
    <property type="protein sequence ID" value="OMG83296.1"/>
    <property type="molecule type" value="Genomic_DNA"/>
</dbReference>
<dbReference type="InterPro" id="IPR014284">
    <property type="entry name" value="RNA_pol_sigma-70_dom"/>
</dbReference>
<feature type="domain" description="RNA polymerase sigma-70 region 2" evidence="5">
    <location>
        <begin position="13"/>
        <end position="79"/>
    </location>
</feature>
<evidence type="ECO:0000259" key="5">
    <source>
        <dbReference type="Pfam" id="PF04542"/>
    </source>
</evidence>
<dbReference type="Proteomes" id="UP000187251">
    <property type="component" value="Unassembled WGS sequence"/>
</dbReference>
<feature type="domain" description="RNA polymerase sigma factor 70 region 4 type 2" evidence="6">
    <location>
        <begin position="110"/>
        <end position="162"/>
    </location>
</feature>
<evidence type="ECO:0000256" key="3">
    <source>
        <dbReference type="ARBA" id="ARBA00023082"/>
    </source>
</evidence>
<evidence type="ECO:0000313" key="7">
    <source>
        <dbReference type="EMBL" id="OMG83296.1"/>
    </source>
</evidence>
<dbReference type="InterPro" id="IPR013324">
    <property type="entry name" value="RNA_pol_sigma_r3/r4-like"/>
</dbReference>
<dbReference type="SUPFAM" id="SSF88946">
    <property type="entry name" value="Sigma2 domain of RNA polymerase sigma factors"/>
    <property type="match status" value="1"/>
</dbReference>
<dbReference type="InterPro" id="IPR036388">
    <property type="entry name" value="WH-like_DNA-bd_sf"/>
</dbReference>
<comment type="caution">
    <text evidence="7">The sequence shown here is derived from an EMBL/GenBank/DDBJ whole genome shotgun (WGS) entry which is preliminary data.</text>
</comment>
<dbReference type="AlphaFoldDB" id="A0A1R1JQB4"/>
<keyword evidence="2" id="KW-0805">Transcription regulation</keyword>
<dbReference type="RefSeq" id="WP_076413709.1">
    <property type="nucleotide sequence ID" value="NZ_AP028040.1"/>
</dbReference>
<dbReference type="OrthoDB" id="8654550at2"/>
<dbReference type="InterPro" id="IPR039425">
    <property type="entry name" value="RNA_pol_sigma-70-like"/>
</dbReference>
<organism evidence="7 8">
    <name type="scientific">Alcaligenes xylosoxydans xylosoxydans</name>
    <name type="common">Achromobacter xylosoxidans</name>
    <dbReference type="NCBI Taxonomy" id="85698"/>
    <lineage>
        <taxon>Bacteria</taxon>
        <taxon>Pseudomonadati</taxon>
        <taxon>Pseudomonadota</taxon>
        <taxon>Betaproteobacteria</taxon>
        <taxon>Burkholderiales</taxon>
        <taxon>Alcaligenaceae</taxon>
        <taxon>Achromobacter</taxon>
    </lineage>
</organism>
<dbReference type="PANTHER" id="PTHR43133">
    <property type="entry name" value="RNA POLYMERASE ECF-TYPE SIGMA FACTO"/>
    <property type="match status" value="1"/>
</dbReference>
<evidence type="ECO:0000313" key="8">
    <source>
        <dbReference type="Proteomes" id="UP000187251"/>
    </source>
</evidence>
<name>A0A1R1JQB4_ALCXX</name>
<proteinExistence type="inferred from homology"/>
<dbReference type="GO" id="GO:0006352">
    <property type="term" value="P:DNA-templated transcription initiation"/>
    <property type="evidence" value="ECO:0007669"/>
    <property type="project" value="InterPro"/>
</dbReference>
<dbReference type="Pfam" id="PF08281">
    <property type="entry name" value="Sigma70_r4_2"/>
    <property type="match status" value="1"/>
</dbReference>